<feature type="compositionally biased region" description="Low complexity" evidence="1">
    <location>
        <begin position="1219"/>
        <end position="1235"/>
    </location>
</feature>
<feature type="region of interest" description="Disordered" evidence="1">
    <location>
        <begin position="864"/>
        <end position="1187"/>
    </location>
</feature>
<feature type="compositionally biased region" description="Polar residues" evidence="1">
    <location>
        <begin position="41"/>
        <end position="50"/>
    </location>
</feature>
<feature type="compositionally biased region" description="Low complexity" evidence="1">
    <location>
        <begin position="1143"/>
        <end position="1170"/>
    </location>
</feature>
<feature type="compositionally biased region" description="Low complexity" evidence="1">
    <location>
        <begin position="521"/>
        <end position="532"/>
    </location>
</feature>
<feature type="compositionally biased region" description="Polar residues" evidence="1">
    <location>
        <begin position="211"/>
        <end position="223"/>
    </location>
</feature>
<name>A0AA38VJ74_9PEZI</name>
<feature type="compositionally biased region" description="Basic and acidic residues" evidence="1">
    <location>
        <begin position="900"/>
        <end position="910"/>
    </location>
</feature>
<feature type="region of interest" description="Disordered" evidence="1">
    <location>
        <begin position="516"/>
        <end position="569"/>
    </location>
</feature>
<feature type="compositionally biased region" description="Basic residues" evidence="1">
    <location>
        <begin position="200"/>
        <end position="210"/>
    </location>
</feature>
<protein>
    <submittedName>
        <fullName evidence="2">Uncharacterized protein</fullName>
    </submittedName>
</protein>
<keyword evidence="3" id="KW-1185">Reference proteome</keyword>
<evidence type="ECO:0000313" key="3">
    <source>
        <dbReference type="Proteomes" id="UP001174694"/>
    </source>
</evidence>
<dbReference type="EMBL" id="JANBVO010000039">
    <property type="protein sequence ID" value="KAJ9136563.1"/>
    <property type="molecule type" value="Genomic_DNA"/>
</dbReference>
<feature type="compositionally biased region" description="Polar residues" evidence="1">
    <location>
        <begin position="1085"/>
        <end position="1096"/>
    </location>
</feature>
<feature type="region of interest" description="Disordered" evidence="1">
    <location>
        <begin position="319"/>
        <end position="386"/>
    </location>
</feature>
<feature type="region of interest" description="Disordered" evidence="1">
    <location>
        <begin position="1205"/>
        <end position="1340"/>
    </location>
</feature>
<feature type="compositionally biased region" description="Acidic residues" evidence="1">
    <location>
        <begin position="290"/>
        <end position="300"/>
    </location>
</feature>
<feature type="compositionally biased region" description="Polar residues" evidence="1">
    <location>
        <begin position="80"/>
        <end position="93"/>
    </location>
</feature>
<accession>A0AA38VJ74</accession>
<reference evidence="2" key="1">
    <citation type="submission" date="2022-07" db="EMBL/GenBank/DDBJ databases">
        <title>Fungi with potential for degradation of polypropylene.</title>
        <authorList>
            <person name="Gostincar C."/>
        </authorList>
    </citation>
    <scope>NUCLEOTIDE SEQUENCE</scope>
    <source>
        <strain evidence="2">EXF-13308</strain>
    </source>
</reference>
<dbReference type="Proteomes" id="UP001174694">
    <property type="component" value="Unassembled WGS sequence"/>
</dbReference>
<feature type="compositionally biased region" description="Basic and acidic residues" evidence="1">
    <location>
        <begin position="1239"/>
        <end position="1252"/>
    </location>
</feature>
<evidence type="ECO:0000313" key="2">
    <source>
        <dbReference type="EMBL" id="KAJ9136563.1"/>
    </source>
</evidence>
<feature type="compositionally biased region" description="Polar residues" evidence="1">
    <location>
        <begin position="246"/>
        <end position="258"/>
    </location>
</feature>
<dbReference type="PANTHER" id="PTHR48125">
    <property type="entry name" value="LP07818P1"/>
    <property type="match status" value="1"/>
</dbReference>
<feature type="compositionally biased region" description="Low complexity" evidence="1">
    <location>
        <begin position="1284"/>
        <end position="1299"/>
    </location>
</feature>
<feature type="compositionally biased region" description="Polar residues" evidence="1">
    <location>
        <begin position="325"/>
        <end position="341"/>
    </location>
</feature>
<dbReference type="PANTHER" id="PTHR48125:SF10">
    <property type="entry name" value="OS12G0136300 PROTEIN"/>
    <property type="match status" value="1"/>
</dbReference>
<feature type="compositionally biased region" description="Basic residues" evidence="1">
    <location>
        <begin position="716"/>
        <end position="725"/>
    </location>
</feature>
<feature type="compositionally biased region" description="Basic and acidic residues" evidence="1">
    <location>
        <begin position="1269"/>
        <end position="1278"/>
    </location>
</feature>
<feature type="compositionally biased region" description="Low complexity" evidence="1">
    <location>
        <begin position="683"/>
        <end position="697"/>
    </location>
</feature>
<feature type="compositionally biased region" description="Polar residues" evidence="1">
    <location>
        <begin position="698"/>
        <end position="710"/>
    </location>
</feature>
<feature type="compositionally biased region" description="Polar residues" evidence="1">
    <location>
        <begin position="149"/>
        <end position="158"/>
    </location>
</feature>
<organism evidence="2 3">
    <name type="scientific">Pleurostoma richardsiae</name>
    <dbReference type="NCBI Taxonomy" id="41990"/>
    <lineage>
        <taxon>Eukaryota</taxon>
        <taxon>Fungi</taxon>
        <taxon>Dikarya</taxon>
        <taxon>Ascomycota</taxon>
        <taxon>Pezizomycotina</taxon>
        <taxon>Sordariomycetes</taxon>
        <taxon>Sordariomycetidae</taxon>
        <taxon>Calosphaeriales</taxon>
        <taxon>Pleurostomataceae</taxon>
        <taxon>Pleurostoma</taxon>
    </lineage>
</organism>
<feature type="region of interest" description="Disordered" evidence="1">
    <location>
        <begin position="144"/>
        <end position="300"/>
    </location>
</feature>
<sequence>MDRGNRGRRGRPSGTARASASDRDRQSAADVFSFGDESRSYGITNTTPSQRGRAHGSSLIAAADMNTSSRATPKSDRPAKSSTSMHHAFTFSTPVEGRGPALRKRARTFDFGLDGAADDESEVKGGHSLRKRIRVDYAQMHDDEALFGASQQDLSARTPSAPGPRGRKRRADDDADDFAATSSAPKKRGRYEKRTESPASRRKQRARKSPTPRTSSYAEQPSDTELKDTIEVGVTFSEHDSEGLPSFNQLSDTASVTSRDTEEEEDLAAPPPPVPNLFSEHTPQIVSSPESEEPAVEELVEQQIQNDISKDAEFIPAVETKDKVSSQLEVTETSPKSQNPQRVELNHEDNSVSAPTLPSEDLVTKERPSKDLAAPEIIDEKNQHNVSETAAPVPAVASKEIVEISQPVNIPATLPAETQPVVEEEHPAAPEPESVVIQTTIASETTQDHALEAAKNKHAAYNQSETEEHRDLNKPDLPLETAAKDKGENQESIEKEPSVLSSMTKELNQTVELITGDSDVPASAGPGASPAATERVKVTGPAARNPASGDNIVAGRQNHEQSYYSTKDSGDILEKSLEKVEEVRNIAQFPDGKDYSYLTPYLDEVVLLPELAEISAAPTPAMTASQSVDDQVLYDEKLADENGVEEDNSGEGSQERQEIAASEEANGSQMEPTAASPAEEDVTPVLPTSTPASAAASQRNTPVPTPNQAVAESRPLKLRKQYPHPKIRDPSEFMDIIANYKEMSTSELYNALSAINACMTTWQNDYNELRKITDDEDNAVRRRAQDAAYEAKVIKEMAKPSSENITLERDFVVRGIRVKEATYQNEKHYFKQQDRLMSEVYHFEYDPRESMMGKQDPLLQREGLQNTRLRNRPKQTQKAAEAADDPAAVTVTGKRTRKPRILDDGSKDPSRAATPTDPTKKPIQRRRRGRQPKEATPAENDTFANTNGVTNGGVLAQQMFAPEKKGRGRRGGKAAQQPAATTAEDVTQRRFGEYRDEEPENLAFLQKEPQQQEQPKTRKRGRGGRKANEATKREEDFAEPQPPAKRQRTRPAVEIPSMSFYNEPSPADTIATPTEEERPTTSSSNGTTQTVESNYSFRERKRKNYNDLLAFGGYEMESEPKPKRTRRAKGEQTPVPLPPIPTPMSSGSSAPLAARSSAALPRPASPGAGRQRVRLHNGTHAPNPGAAALAALAPAPLAIALLPTSSRGSSAAPSKGPSRRATPAPSATSSSVPPAGDDEPTKDYHAMTKSEKMSNSMKARWANGSMARAVEKRKETLARKKQAQQELQQQQQQQLLLQGGAAGAAGTGEAPGHTPAPILPAVPIAAAPAGLTHPPGQRRG</sequence>
<feature type="compositionally biased region" description="Basic residues" evidence="1">
    <location>
        <begin position="1"/>
        <end position="11"/>
    </location>
</feature>
<evidence type="ECO:0000256" key="1">
    <source>
        <dbReference type="SAM" id="MobiDB-lite"/>
    </source>
</evidence>
<proteinExistence type="predicted"/>
<feature type="region of interest" description="Disordered" evidence="1">
    <location>
        <begin position="455"/>
        <end position="503"/>
    </location>
</feature>
<feature type="compositionally biased region" description="Low complexity" evidence="1">
    <location>
        <begin position="1315"/>
        <end position="1329"/>
    </location>
</feature>
<comment type="caution">
    <text evidence="2">The sequence shown here is derived from an EMBL/GenBank/DDBJ whole genome shotgun (WGS) entry which is preliminary data.</text>
</comment>
<feature type="region of interest" description="Disordered" evidence="1">
    <location>
        <begin position="618"/>
        <end position="727"/>
    </location>
</feature>
<gene>
    <name evidence="2" type="ORF">NKR23_g9732</name>
</gene>
<feature type="region of interest" description="Disordered" evidence="1">
    <location>
        <begin position="1"/>
        <end position="101"/>
    </location>
</feature>
<feature type="compositionally biased region" description="Basic and acidic residues" evidence="1">
    <location>
        <begin position="1026"/>
        <end position="1035"/>
    </location>
</feature>
<feature type="compositionally biased region" description="Basic and acidic residues" evidence="1">
    <location>
        <begin position="482"/>
        <end position="497"/>
    </location>
</feature>